<evidence type="ECO:0000256" key="7">
    <source>
        <dbReference type="ARBA" id="ARBA00023136"/>
    </source>
</evidence>
<dbReference type="EMBL" id="NEDP02076736">
    <property type="protein sequence ID" value="OWF35230.1"/>
    <property type="molecule type" value="Genomic_DNA"/>
</dbReference>
<dbReference type="OrthoDB" id="6117100at2759"/>
<accession>A0A210PFG3</accession>
<evidence type="ECO:0000256" key="8">
    <source>
        <dbReference type="ARBA" id="ARBA00023180"/>
    </source>
</evidence>
<dbReference type="GO" id="GO:0000139">
    <property type="term" value="C:Golgi membrane"/>
    <property type="evidence" value="ECO:0007669"/>
    <property type="project" value="UniProtKB-SubCell"/>
</dbReference>
<evidence type="ECO:0000256" key="2">
    <source>
        <dbReference type="ARBA" id="ARBA00006339"/>
    </source>
</evidence>
<keyword evidence="4" id="KW-0812">Transmembrane</keyword>
<evidence type="ECO:0000256" key="6">
    <source>
        <dbReference type="ARBA" id="ARBA00023034"/>
    </source>
</evidence>
<evidence type="ECO:0000256" key="1">
    <source>
        <dbReference type="ARBA" id="ARBA00004323"/>
    </source>
</evidence>
<dbReference type="AlphaFoldDB" id="A0A210PFG3"/>
<comment type="subcellular location">
    <subcellularLocation>
        <location evidence="1 9">Golgi apparatus membrane</location>
        <topology evidence="1 9">Single-pass type II membrane protein</topology>
    </subcellularLocation>
</comment>
<reference evidence="10 11" key="1">
    <citation type="journal article" date="2017" name="Nat. Ecol. Evol.">
        <title>Scallop genome provides insights into evolution of bilaterian karyotype and development.</title>
        <authorList>
            <person name="Wang S."/>
            <person name="Zhang J."/>
            <person name="Jiao W."/>
            <person name="Li J."/>
            <person name="Xun X."/>
            <person name="Sun Y."/>
            <person name="Guo X."/>
            <person name="Huan P."/>
            <person name="Dong B."/>
            <person name="Zhang L."/>
            <person name="Hu X."/>
            <person name="Sun X."/>
            <person name="Wang J."/>
            <person name="Zhao C."/>
            <person name="Wang Y."/>
            <person name="Wang D."/>
            <person name="Huang X."/>
            <person name="Wang R."/>
            <person name="Lv J."/>
            <person name="Li Y."/>
            <person name="Zhang Z."/>
            <person name="Liu B."/>
            <person name="Lu W."/>
            <person name="Hui Y."/>
            <person name="Liang J."/>
            <person name="Zhou Z."/>
            <person name="Hou R."/>
            <person name="Li X."/>
            <person name="Liu Y."/>
            <person name="Li H."/>
            <person name="Ning X."/>
            <person name="Lin Y."/>
            <person name="Zhao L."/>
            <person name="Xing Q."/>
            <person name="Dou J."/>
            <person name="Li Y."/>
            <person name="Mao J."/>
            <person name="Guo H."/>
            <person name="Dou H."/>
            <person name="Li T."/>
            <person name="Mu C."/>
            <person name="Jiang W."/>
            <person name="Fu Q."/>
            <person name="Fu X."/>
            <person name="Miao Y."/>
            <person name="Liu J."/>
            <person name="Yu Q."/>
            <person name="Li R."/>
            <person name="Liao H."/>
            <person name="Li X."/>
            <person name="Kong Y."/>
            <person name="Jiang Z."/>
            <person name="Chourrout D."/>
            <person name="Li R."/>
            <person name="Bao Z."/>
        </authorList>
    </citation>
    <scope>NUCLEOTIDE SEQUENCE [LARGE SCALE GENOMIC DNA]</scope>
    <source>
        <strain evidence="10 11">PY_sf001</strain>
    </source>
</reference>
<evidence type="ECO:0000313" key="10">
    <source>
        <dbReference type="EMBL" id="OWF35230.1"/>
    </source>
</evidence>
<keyword evidence="7" id="KW-0472">Membrane</keyword>
<comment type="similarity">
    <text evidence="2 9">Belongs to the sulfotransferase 2 family.</text>
</comment>
<sequence>MFGLFSRRRRRRRLVGFVIIVVLLIVLCEVSIDNTDGHWGINIHLRTSQSHKTPPVDPPSKVKVGKARSRWRRQIDLRYHRLQSMCTPADTESNFTPLNLRHFQYNHKYRMFYCGVEKSGSTFWRRLLQQIDKNVIISPYNIRPENGLLNYKNLGNETMEELGDILKFSIKFMVARDPYTRLLSGYIDKLYSPNVYFWDSVGEHIVRTVRPNATMKSKTCGHDVTFLEFVKYVIKAQTTGEKKDSHFIPAVEICHPCKVKFDIISHMETLKFDTRYILETFNLRSYLSVIEGPSFNMLNDTIYDAAQAFVIMRTDMRRCVNVHTALLRVWKKLQIKGIVSLDTACPFKKDEVLDLTIDDLTSVIRKAFDSASLSMLQSQRKSLFLQYYRQIPLVVLRKLADVFKKDFDYFGYDQFPDILFKRTNED</sequence>
<evidence type="ECO:0000256" key="3">
    <source>
        <dbReference type="ARBA" id="ARBA00022679"/>
    </source>
</evidence>
<keyword evidence="5" id="KW-1133">Transmembrane helix</keyword>
<evidence type="ECO:0000313" key="11">
    <source>
        <dbReference type="Proteomes" id="UP000242188"/>
    </source>
</evidence>
<gene>
    <name evidence="10" type="ORF">KP79_PYT05981</name>
</gene>
<dbReference type="PANTHER" id="PTHR12137:SF54">
    <property type="entry name" value="CARBOHYDRATE SULFOTRANSFERASE"/>
    <property type="match status" value="1"/>
</dbReference>
<dbReference type="GO" id="GO:0008146">
    <property type="term" value="F:sulfotransferase activity"/>
    <property type="evidence" value="ECO:0007669"/>
    <property type="project" value="InterPro"/>
</dbReference>
<evidence type="ECO:0000256" key="5">
    <source>
        <dbReference type="ARBA" id="ARBA00022989"/>
    </source>
</evidence>
<dbReference type="PANTHER" id="PTHR12137">
    <property type="entry name" value="CARBOHYDRATE SULFOTRANSFERASE"/>
    <property type="match status" value="1"/>
</dbReference>
<keyword evidence="8 9" id="KW-0325">Glycoprotein</keyword>
<keyword evidence="11" id="KW-1185">Reference proteome</keyword>
<keyword evidence="9" id="KW-0735">Signal-anchor</keyword>
<proteinExistence type="inferred from homology"/>
<name>A0A210PFG3_MIZYE</name>
<comment type="caution">
    <text evidence="10">The sequence shown here is derived from an EMBL/GenBank/DDBJ whole genome shotgun (WGS) entry which is preliminary data.</text>
</comment>
<protein>
    <recommendedName>
        <fullName evidence="9">Carbohydrate sulfotransferase</fullName>
        <ecNumber evidence="9">2.8.2.-</ecNumber>
    </recommendedName>
</protein>
<dbReference type="InterPro" id="IPR005331">
    <property type="entry name" value="Sulfotransferase"/>
</dbReference>
<dbReference type="Pfam" id="PF03567">
    <property type="entry name" value="Sulfotransfer_2"/>
    <property type="match status" value="1"/>
</dbReference>
<dbReference type="Proteomes" id="UP000242188">
    <property type="component" value="Unassembled WGS sequence"/>
</dbReference>
<dbReference type="GO" id="GO:0016051">
    <property type="term" value="P:carbohydrate biosynthetic process"/>
    <property type="evidence" value="ECO:0007669"/>
    <property type="project" value="InterPro"/>
</dbReference>
<keyword evidence="6 9" id="KW-0333">Golgi apparatus</keyword>
<evidence type="ECO:0000256" key="4">
    <source>
        <dbReference type="ARBA" id="ARBA00022692"/>
    </source>
</evidence>
<keyword evidence="9" id="KW-0119">Carbohydrate metabolism</keyword>
<evidence type="ECO:0000256" key="9">
    <source>
        <dbReference type="RuleBase" id="RU364020"/>
    </source>
</evidence>
<dbReference type="EC" id="2.8.2.-" evidence="9"/>
<keyword evidence="3 9" id="KW-0808">Transferase</keyword>
<organism evidence="10 11">
    <name type="scientific">Mizuhopecten yessoensis</name>
    <name type="common">Japanese scallop</name>
    <name type="synonym">Patinopecten yessoensis</name>
    <dbReference type="NCBI Taxonomy" id="6573"/>
    <lineage>
        <taxon>Eukaryota</taxon>
        <taxon>Metazoa</taxon>
        <taxon>Spiralia</taxon>
        <taxon>Lophotrochozoa</taxon>
        <taxon>Mollusca</taxon>
        <taxon>Bivalvia</taxon>
        <taxon>Autobranchia</taxon>
        <taxon>Pteriomorphia</taxon>
        <taxon>Pectinida</taxon>
        <taxon>Pectinoidea</taxon>
        <taxon>Pectinidae</taxon>
        <taxon>Mizuhopecten</taxon>
    </lineage>
</organism>
<dbReference type="InterPro" id="IPR018011">
    <property type="entry name" value="Carb_sulfotrans_8-10"/>
</dbReference>